<dbReference type="EMBL" id="VSSQ01000036">
    <property type="protein sequence ID" value="MPL67351.1"/>
    <property type="molecule type" value="Genomic_DNA"/>
</dbReference>
<feature type="region of interest" description="Disordered" evidence="1">
    <location>
        <begin position="1030"/>
        <end position="1071"/>
    </location>
</feature>
<gene>
    <name evidence="2" type="ORF">SDC9_13042</name>
</gene>
<feature type="region of interest" description="Disordered" evidence="1">
    <location>
        <begin position="686"/>
        <end position="743"/>
    </location>
</feature>
<evidence type="ECO:0000256" key="1">
    <source>
        <dbReference type="SAM" id="MobiDB-lite"/>
    </source>
</evidence>
<feature type="compositionally biased region" description="Pro residues" evidence="1">
    <location>
        <begin position="1042"/>
        <end position="1054"/>
    </location>
</feature>
<reference evidence="2" key="1">
    <citation type="submission" date="2019-08" db="EMBL/GenBank/DDBJ databases">
        <authorList>
            <person name="Kucharzyk K."/>
            <person name="Murdoch R.W."/>
            <person name="Higgins S."/>
            <person name="Loffler F."/>
        </authorList>
    </citation>
    <scope>NUCLEOTIDE SEQUENCE</scope>
</reference>
<name>A0A644TNP7_9ZZZZ</name>
<dbReference type="AlphaFoldDB" id="A0A644TNP7"/>
<comment type="caution">
    <text evidence="2">The sequence shown here is derived from an EMBL/GenBank/DDBJ whole genome shotgun (WGS) entry which is preliminary data.</text>
</comment>
<protein>
    <submittedName>
        <fullName evidence="2">Uncharacterized protein</fullName>
    </submittedName>
</protein>
<organism evidence="2">
    <name type="scientific">bioreactor metagenome</name>
    <dbReference type="NCBI Taxonomy" id="1076179"/>
    <lineage>
        <taxon>unclassified sequences</taxon>
        <taxon>metagenomes</taxon>
        <taxon>ecological metagenomes</taxon>
    </lineage>
</organism>
<sequence length="1071" mass="113910">MSHRIGPGLWIEKVEIVARCRRFDTDRLRGWPAGSGVLPGGQGEDQGAALAEPAFGADPAALQPRQVLADREAKAHALVAARGAGALVDLGETVEDDRELVVGNADAGILDPEHHHVALALVAHGDRAVIGELEGVAEQVGQDLAEAHFVGGDRQVGHLAAQLEVLLGGHRLHLVEDRLRHPQAVHARGLDAHRVRLDPGQVEHVVDQRLQLHPGIADPVGEGADVGAIGVEQPPQRGVVLRLEQLVQGDVGGQAVRIVDEAVEAGDHGQRCAQLVADDVQELGLGLVGLLGTAQRGIELRHVRRGADVAAEAAVLGEDRLAAGADPGFAVGMETIAVDHVLERLVALHRLAQGDQVFRLGAAVRLDQKLDAGTADEIGGIAPHRAAEAFRKIGELQVLVLLPEPFGADVGHIAEAAFGGVALGQRRAQLGIRGLDLALMAAQVGQLDAEHHQPVLRGPAGVIAEPQIAVIADLELGGLGVQVVEDLVRAGGRAAADQHLFRDRGAALDQFGQIAAFLQRALHAGQHVAGDAVEHDQPVFGIEQPEAHRQRVDRVEQALFGQLRALAAVQQLGDVVQHRDAAAGGCFLLENLQPVAVAELELEPARLVVAAGEVLAKPGLLVAGGVGVEAVAQPLAQDALEGRALDDGVARRAVDLAVALVADLQPVVAVEEHEARLQHIHRRAQLRGAAPVRGPQPVQVPRHRQGDDHRDAGQHPVAFGLGGDGVPAGRRHEGDGPDRGGQAELLDCRIAGEDRIVAIDGAFVAEHVVGADGDLVVFAEVVEAKLAQEGVLVEHDRGDGPELAGVAIVPEQEDRLAQDEAGIALQQRDRTVEGRLAGPGDAVEHGTLTRNVAQVAPDQAEVLFFGVDMGDELVAHQRHVDDGGVLELDAGREPREFLLRDVRAQRHCRGDTAREQLLAVHRLVDALGDLGLRGIKAGHLLVLRRQPREPFEVVGQRHKCEHDGDIGRQLDHQVDSSDAVLVGHHSFLFRARRRRQYPLTVTQLFRRRQSGLHAMREFCPSCNRLADRINLPAPGGNGRGPRPVPLPPSPPLPRSPRRPGQDPRRGREPTG</sequence>
<feature type="compositionally biased region" description="Low complexity" evidence="1">
    <location>
        <begin position="691"/>
        <end position="700"/>
    </location>
</feature>
<accession>A0A644TNP7</accession>
<feature type="compositionally biased region" description="Basic and acidic residues" evidence="1">
    <location>
        <begin position="1059"/>
        <end position="1071"/>
    </location>
</feature>
<feature type="compositionally biased region" description="Basic and acidic residues" evidence="1">
    <location>
        <begin position="704"/>
        <end position="713"/>
    </location>
</feature>
<proteinExistence type="predicted"/>
<evidence type="ECO:0000313" key="2">
    <source>
        <dbReference type="EMBL" id="MPL67351.1"/>
    </source>
</evidence>